<gene>
    <name evidence="1" type="ORF">BDM02DRAFT_1940064</name>
</gene>
<dbReference type="EMBL" id="MU118366">
    <property type="protein sequence ID" value="KAF9642747.1"/>
    <property type="molecule type" value="Genomic_DNA"/>
</dbReference>
<organism evidence="1 2">
    <name type="scientific">Thelephora ganbajun</name>
    <name type="common">Ganba fungus</name>
    <dbReference type="NCBI Taxonomy" id="370292"/>
    <lineage>
        <taxon>Eukaryota</taxon>
        <taxon>Fungi</taxon>
        <taxon>Dikarya</taxon>
        <taxon>Basidiomycota</taxon>
        <taxon>Agaricomycotina</taxon>
        <taxon>Agaricomycetes</taxon>
        <taxon>Thelephorales</taxon>
        <taxon>Thelephoraceae</taxon>
        <taxon>Thelephora</taxon>
    </lineage>
</organism>
<keyword evidence="2" id="KW-1185">Reference proteome</keyword>
<dbReference type="Proteomes" id="UP000886501">
    <property type="component" value="Unassembled WGS sequence"/>
</dbReference>
<comment type="caution">
    <text evidence="1">The sequence shown here is derived from an EMBL/GenBank/DDBJ whole genome shotgun (WGS) entry which is preliminary data.</text>
</comment>
<evidence type="ECO:0000313" key="2">
    <source>
        <dbReference type="Proteomes" id="UP000886501"/>
    </source>
</evidence>
<name>A0ACB6YZL8_THEGA</name>
<proteinExistence type="predicted"/>
<protein>
    <submittedName>
        <fullName evidence="1">Uncharacterized protein</fullName>
    </submittedName>
</protein>
<accession>A0ACB6YZL8</accession>
<sequence length="227" mass="26083">MNTKIIFTRNSPVRTVLVNETTGQELYRIETPRRFVGSVTRVFRCDPAAPPTPNLTHRLYWDANEGYDSEEWKPLSGTELEGDKEKNGNEGESGVVNAVDEAYEAPGEEFPLSLNEIARLYWKWFESTRIVFEGKIRTRAELMPLKGKLRGSYVFSHNSVSYRWSQGAFRHPRLVIDDPSKTLIAQFHEASLFKKEKSYLEVTPAGMGMLDHIVVTFIPVEVRRRED</sequence>
<reference evidence="1" key="1">
    <citation type="submission" date="2019-10" db="EMBL/GenBank/DDBJ databases">
        <authorList>
            <consortium name="DOE Joint Genome Institute"/>
            <person name="Kuo A."/>
            <person name="Miyauchi S."/>
            <person name="Kiss E."/>
            <person name="Drula E."/>
            <person name="Kohler A."/>
            <person name="Sanchez-Garcia M."/>
            <person name="Andreopoulos B."/>
            <person name="Barry K.W."/>
            <person name="Bonito G."/>
            <person name="Buee M."/>
            <person name="Carver A."/>
            <person name="Chen C."/>
            <person name="Cichocki N."/>
            <person name="Clum A."/>
            <person name="Culley D."/>
            <person name="Crous P.W."/>
            <person name="Fauchery L."/>
            <person name="Girlanda M."/>
            <person name="Hayes R."/>
            <person name="Keri Z."/>
            <person name="Labutti K."/>
            <person name="Lipzen A."/>
            <person name="Lombard V."/>
            <person name="Magnuson J."/>
            <person name="Maillard F."/>
            <person name="Morin E."/>
            <person name="Murat C."/>
            <person name="Nolan M."/>
            <person name="Ohm R."/>
            <person name="Pangilinan J."/>
            <person name="Pereira M."/>
            <person name="Perotto S."/>
            <person name="Peter M."/>
            <person name="Riley R."/>
            <person name="Sitrit Y."/>
            <person name="Stielow B."/>
            <person name="Szollosi G."/>
            <person name="Zifcakova L."/>
            <person name="Stursova M."/>
            <person name="Spatafora J.W."/>
            <person name="Tedersoo L."/>
            <person name="Vaario L.-M."/>
            <person name="Yamada A."/>
            <person name="Yan M."/>
            <person name="Wang P."/>
            <person name="Xu J."/>
            <person name="Bruns T."/>
            <person name="Baldrian P."/>
            <person name="Vilgalys R."/>
            <person name="Henrissat B."/>
            <person name="Grigoriev I.V."/>
            <person name="Hibbett D."/>
            <person name="Nagy L.G."/>
            <person name="Martin F.M."/>
        </authorList>
    </citation>
    <scope>NUCLEOTIDE SEQUENCE</scope>
    <source>
        <strain evidence="1">P2</strain>
    </source>
</reference>
<evidence type="ECO:0000313" key="1">
    <source>
        <dbReference type="EMBL" id="KAF9642747.1"/>
    </source>
</evidence>
<reference evidence="1" key="2">
    <citation type="journal article" date="2020" name="Nat. Commun.">
        <title>Large-scale genome sequencing of mycorrhizal fungi provides insights into the early evolution of symbiotic traits.</title>
        <authorList>
            <person name="Miyauchi S."/>
            <person name="Kiss E."/>
            <person name="Kuo A."/>
            <person name="Drula E."/>
            <person name="Kohler A."/>
            <person name="Sanchez-Garcia M."/>
            <person name="Morin E."/>
            <person name="Andreopoulos B."/>
            <person name="Barry K.W."/>
            <person name="Bonito G."/>
            <person name="Buee M."/>
            <person name="Carver A."/>
            <person name="Chen C."/>
            <person name="Cichocki N."/>
            <person name="Clum A."/>
            <person name="Culley D."/>
            <person name="Crous P.W."/>
            <person name="Fauchery L."/>
            <person name="Girlanda M."/>
            <person name="Hayes R.D."/>
            <person name="Keri Z."/>
            <person name="LaButti K."/>
            <person name="Lipzen A."/>
            <person name="Lombard V."/>
            <person name="Magnuson J."/>
            <person name="Maillard F."/>
            <person name="Murat C."/>
            <person name="Nolan M."/>
            <person name="Ohm R.A."/>
            <person name="Pangilinan J."/>
            <person name="Pereira M.F."/>
            <person name="Perotto S."/>
            <person name="Peter M."/>
            <person name="Pfister S."/>
            <person name="Riley R."/>
            <person name="Sitrit Y."/>
            <person name="Stielow J.B."/>
            <person name="Szollosi G."/>
            <person name="Zifcakova L."/>
            <person name="Stursova M."/>
            <person name="Spatafora J.W."/>
            <person name="Tedersoo L."/>
            <person name="Vaario L.M."/>
            <person name="Yamada A."/>
            <person name="Yan M."/>
            <person name="Wang P."/>
            <person name="Xu J."/>
            <person name="Bruns T."/>
            <person name="Baldrian P."/>
            <person name="Vilgalys R."/>
            <person name="Dunand C."/>
            <person name="Henrissat B."/>
            <person name="Grigoriev I.V."/>
            <person name="Hibbett D."/>
            <person name="Nagy L.G."/>
            <person name="Martin F.M."/>
        </authorList>
    </citation>
    <scope>NUCLEOTIDE SEQUENCE</scope>
    <source>
        <strain evidence="1">P2</strain>
    </source>
</reference>